<keyword evidence="9" id="KW-1185">Reference proteome</keyword>
<dbReference type="Proteomes" id="UP000095009">
    <property type="component" value="Unassembled WGS sequence"/>
</dbReference>
<dbReference type="GO" id="GO:0022857">
    <property type="term" value="F:transmembrane transporter activity"/>
    <property type="evidence" value="ECO:0007669"/>
    <property type="project" value="InterPro"/>
</dbReference>
<dbReference type="PANTHER" id="PTHR43791:SF46">
    <property type="entry name" value="MAJOR FACILITATOR SUPERFAMILY (MFS) PROFILE DOMAIN-CONTAINING PROTEIN-RELATED"/>
    <property type="match status" value="1"/>
</dbReference>
<accession>A0A1E3PQS9</accession>
<feature type="transmembrane region" description="Helical" evidence="6">
    <location>
        <begin position="325"/>
        <end position="343"/>
    </location>
</feature>
<feature type="transmembrane region" description="Helical" evidence="6">
    <location>
        <begin position="190"/>
        <end position="213"/>
    </location>
</feature>
<evidence type="ECO:0000313" key="8">
    <source>
        <dbReference type="EMBL" id="ODQ67272.1"/>
    </source>
</evidence>
<dbReference type="PROSITE" id="PS50850">
    <property type="entry name" value="MFS"/>
    <property type="match status" value="1"/>
</dbReference>
<sequence>MTTNTNPTIDELAAQFGVNRRKLQFKIDINIVPAICILYLLAFLDRVNISNAAVYGMSKDLGLVGNQYNIALTIFFVPYIICEIPSNYLLKRFKPHTWLSSCMICFGAVTIGQGFVQNFGQLVATRFLLGLCEAGMFPGCFYLLAMWYTRSESQTRWSFFFASTTLAGAFGGLIAYGIHSLEGAHGLEGWRWIFIIEGAVTSFCAIVLFWVIADFPEDSKFLKENEREYIKAKLTLDAGDSKSESSLTLKSAAKIFKDWKVWLSGFAYFGCVIPAYGYAYFATSIIKSFGHTPIHTQIMSVYPWICAFGWSMGLAYASSFCKNRFFFCLSSFVIAIAGFGILLGEKININVRYGSLFLVASGLYGAMPILVCWTNMNFSGHQRRAVGTGWQVGFGNIGGIIATFSFIAKDAPFYIKGISIAISMTCFSMICCVIYLLGLMRDNKSKANGTWMLSAEWENMTAEEKAIAGDLDPNFRYNY</sequence>
<reference evidence="8 9" key="1">
    <citation type="journal article" date="2016" name="Proc. Natl. Acad. Sci. U.S.A.">
        <title>Comparative genomics of biotechnologically important yeasts.</title>
        <authorList>
            <person name="Riley R."/>
            <person name="Haridas S."/>
            <person name="Wolfe K.H."/>
            <person name="Lopes M.R."/>
            <person name="Hittinger C.T."/>
            <person name="Goeker M."/>
            <person name="Salamov A.A."/>
            <person name="Wisecaver J.H."/>
            <person name="Long T.M."/>
            <person name="Calvey C.H."/>
            <person name="Aerts A.L."/>
            <person name="Barry K.W."/>
            <person name="Choi C."/>
            <person name="Clum A."/>
            <person name="Coughlan A.Y."/>
            <person name="Deshpande S."/>
            <person name="Douglass A.P."/>
            <person name="Hanson S.J."/>
            <person name="Klenk H.-P."/>
            <person name="LaButti K.M."/>
            <person name="Lapidus A."/>
            <person name="Lindquist E.A."/>
            <person name="Lipzen A.M."/>
            <person name="Meier-Kolthoff J.P."/>
            <person name="Ohm R.A."/>
            <person name="Otillar R.P."/>
            <person name="Pangilinan J.L."/>
            <person name="Peng Y."/>
            <person name="Rokas A."/>
            <person name="Rosa C.A."/>
            <person name="Scheuner C."/>
            <person name="Sibirny A.A."/>
            <person name="Slot J.C."/>
            <person name="Stielow J.B."/>
            <person name="Sun H."/>
            <person name="Kurtzman C.P."/>
            <person name="Blackwell M."/>
            <person name="Grigoriev I.V."/>
            <person name="Jeffries T.W."/>
        </authorList>
    </citation>
    <scope>NUCLEOTIDE SEQUENCE [LARGE SCALE GENOMIC DNA]</scope>
    <source>
        <strain evidence="8 9">DSM 6958</strain>
    </source>
</reference>
<evidence type="ECO:0000256" key="2">
    <source>
        <dbReference type="ARBA" id="ARBA00022448"/>
    </source>
</evidence>
<feature type="transmembrane region" description="Helical" evidence="6">
    <location>
        <begin position="157"/>
        <end position="178"/>
    </location>
</feature>
<dbReference type="EMBL" id="KV454407">
    <property type="protein sequence ID" value="ODQ67272.1"/>
    <property type="molecule type" value="Genomic_DNA"/>
</dbReference>
<feature type="transmembrane region" description="Helical" evidence="6">
    <location>
        <begin position="385"/>
        <end position="407"/>
    </location>
</feature>
<dbReference type="InterPro" id="IPR036259">
    <property type="entry name" value="MFS_trans_sf"/>
</dbReference>
<dbReference type="Pfam" id="PF07690">
    <property type="entry name" value="MFS_1"/>
    <property type="match status" value="1"/>
</dbReference>
<dbReference type="FunFam" id="1.20.1250.20:FF:000034">
    <property type="entry name" value="MFS general substrate transporter"/>
    <property type="match status" value="1"/>
</dbReference>
<evidence type="ECO:0000256" key="4">
    <source>
        <dbReference type="ARBA" id="ARBA00022989"/>
    </source>
</evidence>
<evidence type="ECO:0000259" key="7">
    <source>
        <dbReference type="PROSITE" id="PS50850"/>
    </source>
</evidence>
<keyword evidence="2" id="KW-0813">Transport</keyword>
<dbReference type="PANTHER" id="PTHR43791">
    <property type="entry name" value="PERMEASE-RELATED"/>
    <property type="match status" value="1"/>
</dbReference>
<dbReference type="SUPFAM" id="SSF103473">
    <property type="entry name" value="MFS general substrate transporter"/>
    <property type="match status" value="1"/>
</dbReference>
<feature type="transmembrane region" description="Helical" evidence="6">
    <location>
        <begin position="355"/>
        <end position="373"/>
    </location>
</feature>
<feature type="transmembrane region" description="Helical" evidence="6">
    <location>
        <begin position="127"/>
        <end position="145"/>
    </location>
</feature>
<protein>
    <submittedName>
        <fullName evidence="8">MFS general substrate transporter</fullName>
    </submittedName>
</protein>
<feature type="transmembrane region" description="Helical" evidence="6">
    <location>
        <begin position="29"/>
        <end position="49"/>
    </location>
</feature>
<gene>
    <name evidence="8" type="ORF">NADFUDRAFT_69122</name>
</gene>
<dbReference type="OrthoDB" id="2985014at2759"/>
<dbReference type="STRING" id="857566.A0A1E3PQS9"/>
<feature type="transmembrane region" description="Helical" evidence="6">
    <location>
        <begin position="69"/>
        <end position="90"/>
    </location>
</feature>
<name>A0A1E3PQS9_9ASCO</name>
<dbReference type="Gene3D" id="1.20.1250.20">
    <property type="entry name" value="MFS general substrate transporter like domains"/>
    <property type="match status" value="1"/>
</dbReference>
<feature type="transmembrane region" description="Helical" evidence="6">
    <location>
        <begin position="261"/>
        <end position="281"/>
    </location>
</feature>
<evidence type="ECO:0000256" key="5">
    <source>
        <dbReference type="ARBA" id="ARBA00023136"/>
    </source>
</evidence>
<dbReference type="FunFam" id="1.20.1250.20:FF:000068">
    <property type="entry name" value="MFS general substrate transporter"/>
    <property type="match status" value="1"/>
</dbReference>
<feature type="transmembrane region" description="Helical" evidence="6">
    <location>
        <begin position="301"/>
        <end position="318"/>
    </location>
</feature>
<proteinExistence type="predicted"/>
<evidence type="ECO:0000313" key="9">
    <source>
        <dbReference type="Proteomes" id="UP000095009"/>
    </source>
</evidence>
<feature type="transmembrane region" description="Helical" evidence="6">
    <location>
        <begin position="413"/>
        <end position="437"/>
    </location>
</feature>
<evidence type="ECO:0000256" key="3">
    <source>
        <dbReference type="ARBA" id="ARBA00022692"/>
    </source>
</evidence>
<dbReference type="InterPro" id="IPR020846">
    <property type="entry name" value="MFS_dom"/>
</dbReference>
<dbReference type="InterPro" id="IPR011701">
    <property type="entry name" value="MFS"/>
</dbReference>
<dbReference type="AlphaFoldDB" id="A0A1E3PQS9"/>
<keyword evidence="3 6" id="KW-0812">Transmembrane</keyword>
<keyword evidence="4 6" id="KW-1133">Transmembrane helix</keyword>
<organism evidence="8 9">
    <name type="scientific">Nadsonia fulvescens var. elongata DSM 6958</name>
    <dbReference type="NCBI Taxonomy" id="857566"/>
    <lineage>
        <taxon>Eukaryota</taxon>
        <taxon>Fungi</taxon>
        <taxon>Dikarya</taxon>
        <taxon>Ascomycota</taxon>
        <taxon>Saccharomycotina</taxon>
        <taxon>Dipodascomycetes</taxon>
        <taxon>Dipodascales</taxon>
        <taxon>Dipodascales incertae sedis</taxon>
        <taxon>Nadsonia</taxon>
    </lineage>
</organism>
<dbReference type="GO" id="GO:0005886">
    <property type="term" value="C:plasma membrane"/>
    <property type="evidence" value="ECO:0007669"/>
    <property type="project" value="TreeGrafter"/>
</dbReference>
<feature type="transmembrane region" description="Helical" evidence="6">
    <location>
        <begin position="97"/>
        <end position="115"/>
    </location>
</feature>
<evidence type="ECO:0000256" key="6">
    <source>
        <dbReference type="SAM" id="Phobius"/>
    </source>
</evidence>
<keyword evidence="5 6" id="KW-0472">Membrane</keyword>
<comment type="subcellular location">
    <subcellularLocation>
        <location evidence="1">Membrane</location>
        <topology evidence="1">Multi-pass membrane protein</topology>
    </subcellularLocation>
</comment>
<feature type="domain" description="Major facilitator superfamily (MFS) profile" evidence="7">
    <location>
        <begin position="31"/>
        <end position="446"/>
    </location>
</feature>
<evidence type="ECO:0000256" key="1">
    <source>
        <dbReference type="ARBA" id="ARBA00004141"/>
    </source>
</evidence>